<dbReference type="GO" id="GO:0004402">
    <property type="term" value="F:histone acetyltransferase activity"/>
    <property type="evidence" value="ECO:0007669"/>
    <property type="project" value="TreeGrafter"/>
</dbReference>
<evidence type="ECO:0000256" key="7">
    <source>
        <dbReference type="ARBA" id="ARBA00026111"/>
    </source>
</evidence>
<comment type="catalytic activity">
    <reaction evidence="9">
        <text>L-lysyl-[protein] + acetyl-CoA = N(6)-acetyl-L-lysyl-[protein] + CoA + H(+)</text>
        <dbReference type="Rhea" id="RHEA:45948"/>
        <dbReference type="Rhea" id="RHEA-COMP:9752"/>
        <dbReference type="Rhea" id="RHEA-COMP:10731"/>
        <dbReference type="ChEBI" id="CHEBI:15378"/>
        <dbReference type="ChEBI" id="CHEBI:29969"/>
        <dbReference type="ChEBI" id="CHEBI:57287"/>
        <dbReference type="ChEBI" id="CHEBI:57288"/>
        <dbReference type="ChEBI" id="CHEBI:61930"/>
        <dbReference type="EC" id="2.3.1.48"/>
    </reaction>
</comment>
<dbReference type="EC" id="2.3.1.48" evidence="1"/>
<keyword evidence="5" id="KW-0012">Acyltransferase</keyword>
<evidence type="ECO:0000256" key="5">
    <source>
        <dbReference type="ARBA" id="ARBA00023315"/>
    </source>
</evidence>
<feature type="compositionally biased region" description="Basic and acidic residues" evidence="11">
    <location>
        <begin position="28"/>
        <end position="42"/>
    </location>
</feature>
<dbReference type="SUPFAM" id="SSF55729">
    <property type="entry name" value="Acyl-CoA N-acyltransferases (Nat)"/>
    <property type="match status" value="1"/>
</dbReference>
<keyword evidence="14" id="KW-1185">Reference proteome</keyword>
<dbReference type="CDD" id="cd04301">
    <property type="entry name" value="NAT_SF"/>
    <property type="match status" value="1"/>
</dbReference>
<proteinExistence type="inferred from homology"/>
<dbReference type="PROSITE" id="PS51186">
    <property type="entry name" value="GNAT"/>
    <property type="match status" value="1"/>
</dbReference>
<evidence type="ECO:0000313" key="14">
    <source>
        <dbReference type="Proteomes" id="UP000291116"/>
    </source>
</evidence>
<feature type="region of interest" description="Disordered" evidence="11">
    <location>
        <begin position="1"/>
        <end position="43"/>
    </location>
</feature>
<feature type="compositionally biased region" description="Polar residues" evidence="11">
    <location>
        <begin position="13"/>
        <end position="24"/>
    </location>
</feature>
<dbReference type="Gene3D" id="3.40.630.30">
    <property type="match status" value="1"/>
</dbReference>
<evidence type="ECO:0000256" key="1">
    <source>
        <dbReference type="ARBA" id="ARBA00013184"/>
    </source>
</evidence>
<dbReference type="OrthoDB" id="47374at2759"/>
<dbReference type="Proteomes" id="UP000291116">
    <property type="component" value="Unassembled WGS sequence"/>
</dbReference>
<dbReference type="AlphaFoldDB" id="A0A448Z134"/>
<feature type="region of interest" description="Disordered" evidence="11">
    <location>
        <begin position="309"/>
        <end position="338"/>
    </location>
</feature>
<evidence type="ECO:0000256" key="11">
    <source>
        <dbReference type="SAM" id="MobiDB-lite"/>
    </source>
</evidence>
<dbReference type="GO" id="GO:0007059">
    <property type="term" value="P:chromosome segregation"/>
    <property type="evidence" value="ECO:0007669"/>
    <property type="project" value="UniProtKB-KW"/>
</dbReference>
<sequence>MEGGEIYRDNQPETDPSTVTNPYTKTKHQLEPSHRPKGKCDPDIEEGLLYSYSRNGSRNSVFFGNGNGVDPVPSRNLGPIPAAPVSVSVEKPEPNDTDATSIHGCNNFDNGIQACTASTIINGSNSNSNNDTISFREILPRDRTRIQELFEEWFPVDYKDEFYDDLCQNQSMGSQRLYTLVATITTTAARAPLSPAPEPQRERLIACLLGCKLTASKLNRTSRRLLIPGYESRKTDRPAGRGAGGDTDPASDDENENEYHCDGEEDRRFLDRTEVFYIMTLGVVGEYRKRGLASYLVERALEDQIGAAAATEHSDGKQPDGTALSNGTKGTDPTEATRPPCETAYLHVIVDNEAAIKFYEKLGFVRLREIAGYYTIRDEKHASFLYAKFFDRASLEKRRARRARAAWKRWVLAVPGRLLEALAVGPWLWSIWSSVLVRHGPPHEGRQGGGGGGMKHD</sequence>
<dbReference type="InterPro" id="IPR016181">
    <property type="entry name" value="Acyl_CoA_acyltransferase"/>
</dbReference>
<evidence type="ECO:0000313" key="13">
    <source>
        <dbReference type="EMBL" id="VEU35730.1"/>
    </source>
</evidence>
<feature type="region of interest" description="Disordered" evidence="11">
    <location>
        <begin position="229"/>
        <end position="264"/>
    </location>
</feature>
<evidence type="ECO:0000256" key="8">
    <source>
        <dbReference type="ARBA" id="ARBA00026144"/>
    </source>
</evidence>
<dbReference type="InterPro" id="IPR045141">
    <property type="entry name" value="NAA60-like"/>
</dbReference>
<name>A0A448Z134_9STRA</name>
<organism evidence="13 14">
    <name type="scientific">Pseudo-nitzschia multistriata</name>
    <dbReference type="NCBI Taxonomy" id="183589"/>
    <lineage>
        <taxon>Eukaryota</taxon>
        <taxon>Sar</taxon>
        <taxon>Stramenopiles</taxon>
        <taxon>Ochrophyta</taxon>
        <taxon>Bacillariophyta</taxon>
        <taxon>Bacillariophyceae</taxon>
        <taxon>Bacillariophycidae</taxon>
        <taxon>Bacillariales</taxon>
        <taxon>Bacillariaceae</taxon>
        <taxon>Pseudo-nitzschia</taxon>
    </lineage>
</organism>
<evidence type="ECO:0000256" key="10">
    <source>
        <dbReference type="ARBA" id="ARBA00048848"/>
    </source>
</evidence>
<dbReference type="GO" id="GO:0120518">
    <property type="term" value="F:protein N-terminal-methionine acetyltransferase activity"/>
    <property type="evidence" value="ECO:0007669"/>
    <property type="project" value="UniProtKB-EC"/>
</dbReference>
<dbReference type="GO" id="GO:0000139">
    <property type="term" value="C:Golgi membrane"/>
    <property type="evidence" value="ECO:0007669"/>
    <property type="project" value="TreeGrafter"/>
</dbReference>
<comment type="similarity">
    <text evidence="6">Belongs to the acetyltransferase family. NAA60 subfamily.</text>
</comment>
<evidence type="ECO:0000256" key="2">
    <source>
        <dbReference type="ARBA" id="ARBA00022679"/>
    </source>
</evidence>
<accession>A0A448Z134</accession>
<keyword evidence="4" id="KW-0156">Chromatin regulator</keyword>
<comment type="catalytic activity">
    <reaction evidence="10">
        <text>N-terminal L-methionyl-[transmembrane protein] + acetyl-CoA = N-terminal N(alpha)-acetyl-L-methionyl-[transmembrane protein] + CoA + H(+)</text>
        <dbReference type="Rhea" id="RHEA:50604"/>
        <dbReference type="Rhea" id="RHEA-COMP:12745"/>
        <dbReference type="Rhea" id="RHEA-COMP:12746"/>
        <dbReference type="ChEBI" id="CHEBI:15378"/>
        <dbReference type="ChEBI" id="CHEBI:57287"/>
        <dbReference type="ChEBI" id="CHEBI:57288"/>
        <dbReference type="ChEBI" id="CHEBI:64731"/>
        <dbReference type="ChEBI" id="CHEBI:133414"/>
        <dbReference type="EC" id="2.3.1.259"/>
    </reaction>
</comment>
<dbReference type="PANTHER" id="PTHR14744">
    <property type="entry name" value="N-ALPHA-ACETYLTRANSFERASE 60"/>
    <property type="match status" value="1"/>
</dbReference>
<dbReference type="PANTHER" id="PTHR14744:SF15">
    <property type="entry name" value="N-ALPHA-ACETYLTRANSFERASE 60"/>
    <property type="match status" value="1"/>
</dbReference>
<keyword evidence="3" id="KW-0159">Chromosome partition</keyword>
<feature type="domain" description="N-acetyltransferase" evidence="12">
    <location>
        <begin position="133"/>
        <end position="391"/>
    </location>
</feature>
<reference evidence="13 14" key="1">
    <citation type="submission" date="2019-01" db="EMBL/GenBank/DDBJ databases">
        <authorList>
            <person name="Ferrante I. M."/>
        </authorList>
    </citation>
    <scope>NUCLEOTIDE SEQUENCE [LARGE SCALE GENOMIC DNA]</scope>
    <source>
        <strain evidence="13 14">B856</strain>
    </source>
</reference>
<dbReference type="EMBL" id="CAACVS010000067">
    <property type="protein sequence ID" value="VEU35730.1"/>
    <property type="molecule type" value="Genomic_DNA"/>
</dbReference>
<dbReference type="EC" id="2.3.1.259" evidence="7"/>
<keyword evidence="2" id="KW-0808">Transferase</keyword>
<evidence type="ECO:0000259" key="12">
    <source>
        <dbReference type="PROSITE" id="PS51186"/>
    </source>
</evidence>
<evidence type="ECO:0000256" key="6">
    <source>
        <dbReference type="ARBA" id="ARBA00025774"/>
    </source>
</evidence>
<evidence type="ECO:0000256" key="3">
    <source>
        <dbReference type="ARBA" id="ARBA00022829"/>
    </source>
</evidence>
<evidence type="ECO:0000256" key="4">
    <source>
        <dbReference type="ARBA" id="ARBA00022853"/>
    </source>
</evidence>
<feature type="compositionally biased region" description="Basic and acidic residues" evidence="11">
    <location>
        <begin position="1"/>
        <end position="11"/>
    </location>
</feature>
<protein>
    <recommendedName>
        <fullName evidence="8">N-alpha-acetyltransferase 60</fullName>
        <ecNumber evidence="7">2.3.1.259</ecNumber>
        <ecNumber evidence="1">2.3.1.48</ecNumber>
    </recommendedName>
</protein>
<gene>
    <name evidence="13" type="ORF">PSNMU_V1.4_AUG-EV-PASAV3_0024760</name>
</gene>
<dbReference type="InterPro" id="IPR000182">
    <property type="entry name" value="GNAT_dom"/>
</dbReference>
<evidence type="ECO:0000256" key="9">
    <source>
        <dbReference type="ARBA" id="ARBA00048017"/>
    </source>
</evidence>